<dbReference type="Pfam" id="PF03779">
    <property type="entry name" value="SPW"/>
    <property type="match status" value="2"/>
</dbReference>
<feature type="transmembrane region" description="Helical" evidence="11">
    <location>
        <begin position="499"/>
        <end position="518"/>
    </location>
</feature>
<proteinExistence type="inferred from homology"/>
<evidence type="ECO:0000256" key="10">
    <source>
        <dbReference type="SAM" id="MobiDB-lite"/>
    </source>
</evidence>
<organism evidence="15 16">
    <name type="scientific">Chelativorans salis</name>
    <dbReference type="NCBI Taxonomy" id="2978478"/>
    <lineage>
        <taxon>Bacteria</taxon>
        <taxon>Pseudomonadati</taxon>
        <taxon>Pseudomonadota</taxon>
        <taxon>Alphaproteobacteria</taxon>
        <taxon>Hyphomicrobiales</taxon>
        <taxon>Phyllobacteriaceae</taxon>
        <taxon>Chelativorans</taxon>
    </lineage>
</organism>
<keyword evidence="4" id="KW-0874">Quinone</keyword>
<feature type="domain" description="Vitamin K epoxide reductase" evidence="14">
    <location>
        <begin position="544"/>
        <end position="676"/>
    </location>
</feature>
<evidence type="ECO:0000256" key="4">
    <source>
        <dbReference type="ARBA" id="ARBA00022719"/>
    </source>
</evidence>
<sequence length="848" mass="94398">MNSRQDVVIVTGSSGFIGSTLVKKLADRFVPVGLDLFVPEHTPADAEYIHIDLTSDESVGQALGQVRERYGDRIASVIHLAAYFDLTGEPDPKYEAVTVRGTERLLRALQDFEVEQFVFSSTMLVHAPGKKGQPINEDWPLDPKLPYRASKIRTEKLIREQRGNIPAVLVRPAGVYDEMCRATFLAHQIARIHERLLVSHVYPGDLDTGQPFVHLDDLMDALLAVVERRKELPAELPLLIGETETPSFGELQKELGRLIHGEEWETRQIPKSIARTGSWVQGKVLDQDPFIRPWMVDISDDHYELDISRARKLLDWEPKHSLRQTLPRMIDALKADPAGWYKANKLNPASVAPEQVETEEREEEEKTDPEQHQAAMREHMQQMRMMHFDVLWVHFFNMLLGLWLATSPFVFGTFGTDTFSDAVMRVTEERGLWDPSLRSSLTAWSDLLSGILIVAFSAFALSPRFSWAPWANTAVGIWLLFAPLVFWAPSAAVYANDTFVGALVITFSILVPMMPGMSHEGMMDESDMPPGWTYCPSTYLQRLPIIALGAIGFVIARALAAYQLGHIDYVWEPFFAGEGDRNGTEFIITSDVSKAWPIADGGLGATSYMFEILMGVMGGRSRWRTMPWMVLLFGIVVVPLGVISIYFIIIQPIMIGTYCTLCLAAALAMLIMIPFALDELVAMGQFQLANTRRGHPFWRSFFMGDALPGSGKDTKRPGFDVPIGELVRSAARGVTVPWTLVASSVLGAWLMFSRLVFGTEPPMADSDHLVGALIITVAVMAMAEVGRPLRFINVAFGLWLIAAPWLLTGGGTLAAAHGVVTGLILIALSLPRGARSKEHYGSWDRYVF</sequence>
<evidence type="ECO:0000256" key="2">
    <source>
        <dbReference type="ARBA" id="ARBA00006214"/>
    </source>
</evidence>
<evidence type="ECO:0000313" key="16">
    <source>
        <dbReference type="Proteomes" id="UP001320831"/>
    </source>
</evidence>
<comment type="subcellular location">
    <subcellularLocation>
        <location evidence="1">Membrane</location>
        <topology evidence="1">Multi-pass membrane protein</topology>
    </subcellularLocation>
</comment>
<dbReference type="InterPro" id="IPR036291">
    <property type="entry name" value="NAD(P)-bd_dom_sf"/>
</dbReference>
<keyword evidence="9" id="KW-0676">Redox-active center</keyword>
<keyword evidence="3 11" id="KW-0812">Transmembrane</keyword>
<evidence type="ECO:0000256" key="9">
    <source>
        <dbReference type="ARBA" id="ARBA00023284"/>
    </source>
</evidence>
<dbReference type="InterPro" id="IPR038354">
    <property type="entry name" value="VKOR_sf"/>
</dbReference>
<evidence type="ECO:0000256" key="3">
    <source>
        <dbReference type="ARBA" id="ARBA00022692"/>
    </source>
</evidence>
<evidence type="ECO:0000256" key="1">
    <source>
        <dbReference type="ARBA" id="ARBA00004141"/>
    </source>
</evidence>
<comment type="similarity">
    <text evidence="2">Belongs to the VKOR family.</text>
</comment>
<evidence type="ECO:0000256" key="5">
    <source>
        <dbReference type="ARBA" id="ARBA00022989"/>
    </source>
</evidence>
<feature type="domain" description="NAD-dependent epimerase/dehydratase" evidence="12">
    <location>
        <begin position="8"/>
        <end position="232"/>
    </location>
</feature>
<dbReference type="Proteomes" id="UP001320831">
    <property type="component" value="Unassembled WGS sequence"/>
</dbReference>
<dbReference type="RefSeq" id="WP_260905933.1">
    <property type="nucleotide sequence ID" value="NZ_JAOCZP010000007.1"/>
</dbReference>
<gene>
    <name evidence="15" type="ORF">N5A92_20650</name>
</gene>
<keyword evidence="6" id="KW-0560">Oxidoreductase</keyword>
<dbReference type="InterPro" id="IPR001509">
    <property type="entry name" value="Epimerase_deHydtase"/>
</dbReference>
<evidence type="ECO:0000256" key="7">
    <source>
        <dbReference type="ARBA" id="ARBA00023136"/>
    </source>
</evidence>
<feature type="transmembrane region" description="Helical" evidence="11">
    <location>
        <begin position="791"/>
        <end position="807"/>
    </location>
</feature>
<feature type="transmembrane region" description="Helical" evidence="11">
    <location>
        <begin position="738"/>
        <end position="757"/>
    </location>
</feature>
<dbReference type="PANTHER" id="PTHR43245">
    <property type="entry name" value="BIFUNCTIONAL POLYMYXIN RESISTANCE PROTEIN ARNA"/>
    <property type="match status" value="1"/>
</dbReference>
<feature type="compositionally biased region" description="Acidic residues" evidence="10">
    <location>
        <begin position="356"/>
        <end position="367"/>
    </location>
</feature>
<dbReference type="InterPro" id="IPR050177">
    <property type="entry name" value="Lipid_A_modif_metabolic_enz"/>
</dbReference>
<dbReference type="Pfam" id="PF07884">
    <property type="entry name" value="VKOR"/>
    <property type="match status" value="1"/>
</dbReference>
<keyword evidence="7 11" id="KW-0472">Membrane</keyword>
<protein>
    <submittedName>
        <fullName evidence="15">NAD-dependent epimerase/dehydratase family protein</fullName>
    </submittedName>
</protein>
<dbReference type="Gene3D" id="3.40.50.720">
    <property type="entry name" value="NAD(P)-binding Rossmann-like Domain"/>
    <property type="match status" value="1"/>
</dbReference>
<name>A0ABT2LSV7_9HYPH</name>
<accession>A0ABT2LSV7</accession>
<feature type="transmembrane region" description="Helical" evidence="11">
    <location>
        <begin position="813"/>
        <end position="830"/>
    </location>
</feature>
<dbReference type="Gene3D" id="1.20.1440.130">
    <property type="entry name" value="VKOR domain"/>
    <property type="match status" value="1"/>
</dbReference>
<comment type="caution">
    <text evidence="15">The sequence shown here is derived from an EMBL/GenBank/DDBJ whole genome shotgun (WGS) entry which is preliminary data.</text>
</comment>
<keyword evidence="5 11" id="KW-1133">Transmembrane helix</keyword>
<feature type="domain" description="SPW repeat-containing integral membrane" evidence="13">
    <location>
        <begin position="442"/>
        <end position="508"/>
    </location>
</feature>
<evidence type="ECO:0000259" key="14">
    <source>
        <dbReference type="Pfam" id="PF07884"/>
    </source>
</evidence>
<feature type="domain" description="SPW repeat-containing integral membrane" evidence="13">
    <location>
        <begin position="739"/>
        <end position="830"/>
    </location>
</feature>
<dbReference type="EMBL" id="JAOCZP010000007">
    <property type="protein sequence ID" value="MCT7377431.1"/>
    <property type="molecule type" value="Genomic_DNA"/>
</dbReference>
<feature type="transmembrane region" description="Helical" evidence="11">
    <location>
        <begin position="655"/>
        <end position="677"/>
    </location>
</feature>
<dbReference type="CDD" id="cd12919">
    <property type="entry name" value="VKOR_2"/>
    <property type="match status" value="1"/>
</dbReference>
<dbReference type="InterPro" id="IPR012932">
    <property type="entry name" value="VKOR"/>
</dbReference>
<evidence type="ECO:0000259" key="12">
    <source>
        <dbReference type="Pfam" id="PF01370"/>
    </source>
</evidence>
<feature type="transmembrane region" description="Helical" evidence="11">
    <location>
        <begin position="473"/>
        <end position="493"/>
    </location>
</feature>
<dbReference type="Pfam" id="PF01370">
    <property type="entry name" value="Epimerase"/>
    <property type="match status" value="1"/>
</dbReference>
<evidence type="ECO:0000256" key="11">
    <source>
        <dbReference type="SAM" id="Phobius"/>
    </source>
</evidence>
<keyword evidence="8" id="KW-1015">Disulfide bond</keyword>
<evidence type="ECO:0000259" key="13">
    <source>
        <dbReference type="Pfam" id="PF03779"/>
    </source>
</evidence>
<feature type="transmembrane region" description="Helical" evidence="11">
    <location>
        <begin position="769"/>
        <end position="786"/>
    </location>
</feature>
<feature type="transmembrane region" description="Helical" evidence="11">
    <location>
        <begin position="628"/>
        <end position="649"/>
    </location>
</feature>
<dbReference type="SUPFAM" id="SSF51735">
    <property type="entry name" value="NAD(P)-binding Rossmann-fold domains"/>
    <property type="match status" value="1"/>
</dbReference>
<reference evidence="15 16" key="1">
    <citation type="submission" date="2022-09" db="EMBL/GenBank/DDBJ databases">
        <title>Chelativorans salina sp. nov., a novel slightly halophilic bacterium isolated from a saline lake sediment enrichment.</title>
        <authorList>
            <person name="Gao L."/>
            <person name="Fang B.-Z."/>
            <person name="Li W.-J."/>
        </authorList>
    </citation>
    <scope>NUCLEOTIDE SEQUENCE [LARGE SCALE GENOMIC DNA]</scope>
    <source>
        <strain evidence="15 16">EGI FJ00035</strain>
    </source>
</reference>
<keyword evidence="16" id="KW-1185">Reference proteome</keyword>
<feature type="transmembrane region" description="Helical" evidence="11">
    <location>
        <begin position="539"/>
        <end position="562"/>
    </location>
</feature>
<evidence type="ECO:0000256" key="6">
    <source>
        <dbReference type="ARBA" id="ARBA00023002"/>
    </source>
</evidence>
<evidence type="ECO:0000313" key="15">
    <source>
        <dbReference type="EMBL" id="MCT7377431.1"/>
    </source>
</evidence>
<dbReference type="InterPro" id="IPR005530">
    <property type="entry name" value="SPW"/>
</dbReference>
<feature type="region of interest" description="Disordered" evidence="10">
    <location>
        <begin position="349"/>
        <end position="371"/>
    </location>
</feature>
<evidence type="ECO:0000256" key="8">
    <source>
        <dbReference type="ARBA" id="ARBA00023157"/>
    </source>
</evidence>
<feature type="transmembrane region" description="Helical" evidence="11">
    <location>
        <begin position="390"/>
        <end position="411"/>
    </location>
</feature>